<comment type="caution">
    <text evidence="1">The sequence shown here is derived from an EMBL/GenBank/DDBJ whole genome shotgun (WGS) entry which is preliminary data.</text>
</comment>
<accession>A0A024FUL6</accession>
<dbReference type="Proteomes" id="UP000053237">
    <property type="component" value="Unassembled WGS sequence"/>
</dbReference>
<reference evidence="1 2" key="1">
    <citation type="submission" date="2012-05" db="EMBL/GenBank/DDBJ databases">
        <title>Recombination and specialization in a pathogen metapopulation.</title>
        <authorList>
            <person name="Gardiner A."/>
            <person name="Kemen E."/>
            <person name="Schultz-Larsen T."/>
            <person name="MacLean D."/>
            <person name="Van Oosterhout C."/>
            <person name="Jones J.D.G."/>
        </authorList>
    </citation>
    <scope>NUCLEOTIDE SEQUENCE [LARGE SCALE GENOMIC DNA]</scope>
    <source>
        <strain evidence="1 2">Ac Nc2</strain>
    </source>
</reference>
<dbReference type="AlphaFoldDB" id="A0A024FUL6"/>
<dbReference type="InParanoid" id="A0A024FUL6"/>
<protein>
    <submittedName>
        <fullName evidence="1">Uncharacterized protein</fullName>
    </submittedName>
</protein>
<evidence type="ECO:0000313" key="2">
    <source>
        <dbReference type="Proteomes" id="UP000053237"/>
    </source>
</evidence>
<gene>
    <name evidence="1" type="ORF">BN9_108960</name>
</gene>
<proteinExistence type="predicted"/>
<evidence type="ECO:0000313" key="1">
    <source>
        <dbReference type="EMBL" id="CCI10597.1"/>
    </source>
</evidence>
<keyword evidence="2" id="KW-1185">Reference proteome</keyword>
<sequence length="136" mass="15373">MDQQSVAFVLPITSARLSVKCYVFTKIVGIKYSIDQRIRQLIHSWIIFSHASQQRLVITMKSAKAESMIPSKLVETGMALALVHVRLPEPAFQVKVLEGVSGVVLHKFTSFTKHRKTLSFRDRCVYNKKSASLILV</sequence>
<name>A0A024FUL6_9STRA</name>
<organism evidence="1 2">
    <name type="scientific">Albugo candida</name>
    <dbReference type="NCBI Taxonomy" id="65357"/>
    <lineage>
        <taxon>Eukaryota</taxon>
        <taxon>Sar</taxon>
        <taxon>Stramenopiles</taxon>
        <taxon>Oomycota</taxon>
        <taxon>Peronosporomycetes</taxon>
        <taxon>Albuginales</taxon>
        <taxon>Albuginaceae</taxon>
        <taxon>Albugo</taxon>
    </lineage>
</organism>
<dbReference type="EMBL" id="CAIX01000312">
    <property type="protein sequence ID" value="CCI10597.1"/>
    <property type="molecule type" value="Genomic_DNA"/>
</dbReference>